<feature type="domain" description="HTH marR-type" evidence="4">
    <location>
        <begin position="3"/>
        <end position="135"/>
    </location>
</feature>
<keyword evidence="6" id="KW-1185">Reference proteome</keyword>
<gene>
    <name evidence="5" type="ORF">PAESOLCIP111_00221</name>
</gene>
<dbReference type="GO" id="GO:0003677">
    <property type="term" value="F:DNA binding"/>
    <property type="evidence" value="ECO:0007669"/>
    <property type="project" value="UniProtKB-KW"/>
</dbReference>
<dbReference type="InterPro" id="IPR023187">
    <property type="entry name" value="Tscrpt_reg_MarR-type_CS"/>
</dbReference>
<dbReference type="PROSITE" id="PS50995">
    <property type="entry name" value="HTH_MARR_2"/>
    <property type="match status" value="1"/>
</dbReference>
<dbReference type="RefSeq" id="WP_218090046.1">
    <property type="nucleotide sequence ID" value="NZ_CAJVAS010000001.1"/>
</dbReference>
<evidence type="ECO:0000313" key="5">
    <source>
        <dbReference type="EMBL" id="CAG7598388.1"/>
    </source>
</evidence>
<evidence type="ECO:0000256" key="2">
    <source>
        <dbReference type="ARBA" id="ARBA00023125"/>
    </source>
</evidence>
<dbReference type="EMBL" id="CAJVAS010000001">
    <property type="protein sequence ID" value="CAG7598388.1"/>
    <property type="molecule type" value="Genomic_DNA"/>
</dbReference>
<dbReference type="PROSITE" id="PS01117">
    <property type="entry name" value="HTH_MARR_1"/>
    <property type="match status" value="1"/>
</dbReference>
<dbReference type="GO" id="GO:0003700">
    <property type="term" value="F:DNA-binding transcription factor activity"/>
    <property type="evidence" value="ECO:0007669"/>
    <property type="project" value="InterPro"/>
</dbReference>
<evidence type="ECO:0000256" key="3">
    <source>
        <dbReference type="ARBA" id="ARBA00023163"/>
    </source>
</evidence>
<dbReference type="Proteomes" id="UP000693672">
    <property type="component" value="Unassembled WGS sequence"/>
</dbReference>
<dbReference type="SMART" id="SM00347">
    <property type="entry name" value="HTH_MARR"/>
    <property type="match status" value="1"/>
</dbReference>
<comment type="caution">
    <text evidence="5">The sequence shown here is derived from an EMBL/GenBank/DDBJ whole genome shotgun (WGS) entry which is preliminary data.</text>
</comment>
<sequence length="139" mass="15925">MNKNDLERIDYELVVLIRRSSLDKELGGLDRSSYTLLTELSKDGGPTSVKALADEFRLDISTISRQTAVLEAKGYVRRLPNAADGRSSYFQVTEEGMRKLSDAQQARLARHAQLFKDWTDEERRQFGELLARLNRTFVE</sequence>
<dbReference type="InterPro" id="IPR039422">
    <property type="entry name" value="MarR/SlyA-like"/>
</dbReference>
<keyword evidence="3" id="KW-0804">Transcription</keyword>
<protein>
    <recommendedName>
        <fullName evidence="4">HTH marR-type domain-containing protein</fullName>
    </recommendedName>
</protein>
<proteinExistence type="predicted"/>
<dbReference type="Pfam" id="PF12802">
    <property type="entry name" value="MarR_2"/>
    <property type="match status" value="1"/>
</dbReference>
<dbReference type="GO" id="GO:0006950">
    <property type="term" value="P:response to stress"/>
    <property type="evidence" value="ECO:0007669"/>
    <property type="project" value="TreeGrafter"/>
</dbReference>
<keyword evidence="2" id="KW-0238">DNA-binding</keyword>
<dbReference type="PANTHER" id="PTHR33164:SF57">
    <property type="entry name" value="MARR-FAMILY TRANSCRIPTIONAL REGULATOR"/>
    <property type="match status" value="1"/>
</dbReference>
<evidence type="ECO:0000259" key="4">
    <source>
        <dbReference type="PROSITE" id="PS50995"/>
    </source>
</evidence>
<dbReference type="AlphaFoldDB" id="A0A916JRZ9"/>
<evidence type="ECO:0000313" key="6">
    <source>
        <dbReference type="Proteomes" id="UP000693672"/>
    </source>
</evidence>
<keyword evidence="1" id="KW-0805">Transcription regulation</keyword>
<evidence type="ECO:0000256" key="1">
    <source>
        <dbReference type="ARBA" id="ARBA00023015"/>
    </source>
</evidence>
<name>A0A916JRZ9_9BACL</name>
<reference evidence="5" key="1">
    <citation type="submission" date="2021-06" db="EMBL/GenBank/DDBJ databases">
        <authorList>
            <person name="Criscuolo A."/>
        </authorList>
    </citation>
    <scope>NUCLEOTIDE SEQUENCE</scope>
    <source>
        <strain evidence="5">CIP111600</strain>
    </source>
</reference>
<dbReference type="InterPro" id="IPR000835">
    <property type="entry name" value="HTH_MarR-typ"/>
</dbReference>
<organism evidence="5 6">
    <name type="scientific">Paenibacillus solanacearum</name>
    <dbReference type="NCBI Taxonomy" id="2048548"/>
    <lineage>
        <taxon>Bacteria</taxon>
        <taxon>Bacillati</taxon>
        <taxon>Bacillota</taxon>
        <taxon>Bacilli</taxon>
        <taxon>Bacillales</taxon>
        <taxon>Paenibacillaceae</taxon>
        <taxon>Paenibacillus</taxon>
    </lineage>
</organism>
<accession>A0A916JRZ9</accession>
<dbReference type="PANTHER" id="PTHR33164">
    <property type="entry name" value="TRANSCRIPTIONAL REGULATOR, MARR FAMILY"/>
    <property type="match status" value="1"/>
</dbReference>